<proteinExistence type="predicted"/>
<dbReference type="GO" id="GO:0051228">
    <property type="term" value="P:mitotic spindle disassembly"/>
    <property type="evidence" value="ECO:0007669"/>
    <property type="project" value="TreeGrafter"/>
</dbReference>
<evidence type="ECO:0000313" key="6">
    <source>
        <dbReference type="Proteomes" id="UP000663836"/>
    </source>
</evidence>
<gene>
    <name evidence="5" type="ORF">JBS370_LOCUS37381</name>
</gene>
<keyword evidence="2" id="KW-0067">ATP-binding</keyword>
<dbReference type="Pfam" id="PF17862">
    <property type="entry name" value="AAA_lid_3"/>
    <property type="match status" value="1"/>
</dbReference>
<sequence>NVTLADDVNLVQIGNETHGYVGADLASLCSEAALQQIREKMDVMDLQNDTINVEVLNALVVTKENFQFALNQSKPSALREILVEKPRTTWEHIHGLENIKHELQELIEYNVVYPYRFLRFDKTSLSGVLLYGPSGCGKTLLAKAMANECDANFILVKVPELLTMWLEESEANVRDVFDKARQAAPCVLFFDGLDSIAKSRGGSARDGGDAADRIYNQILTEMDGMRAKNNVFIIGATTRRFIIDSAILQPGRLDRLIYIQLPDDKSRMAILKALLTELPVAENSLLSLLANKTKDFSGTVLTKICQPTVLEIRPNHFEEAINYIQRLENERDIPK</sequence>
<dbReference type="GO" id="GO:0034098">
    <property type="term" value="C:VCP-NPL4-UFD1 AAA ATPase complex"/>
    <property type="evidence" value="ECO:0007669"/>
    <property type="project" value="TreeGrafter"/>
</dbReference>
<dbReference type="GO" id="GO:0016887">
    <property type="term" value="F:ATP hydrolysis activity"/>
    <property type="evidence" value="ECO:0007669"/>
    <property type="project" value="InterPro"/>
</dbReference>
<keyword evidence="3" id="KW-0175">Coiled coil</keyword>
<comment type="caution">
    <text evidence="5">The sequence shown here is derived from an EMBL/GenBank/DDBJ whole genome shotgun (WGS) entry which is preliminary data.</text>
</comment>
<dbReference type="FunFam" id="3.40.50.300:FF:001025">
    <property type="entry name" value="ATPase family, AAA domain-containing 2B"/>
    <property type="match status" value="1"/>
</dbReference>
<dbReference type="GO" id="GO:0005634">
    <property type="term" value="C:nucleus"/>
    <property type="evidence" value="ECO:0007669"/>
    <property type="project" value="TreeGrafter"/>
</dbReference>
<dbReference type="InterPro" id="IPR003593">
    <property type="entry name" value="AAA+_ATPase"/>
</dbReference>
<feature type="non-terminal residue" evidence="5">
    <location>
        <position position="1"/>
    </location>
</feature>
<evidence type="ECO:0000256" key="1">
    <source>
        <dbReference type="ARBA" id="ARBA00022741"/>
    </source>
</evidence>
<dbReference type="GO" id="GO:0097352">
    <property type="term" value="P:autophagosome maturation"/>
    <property type="evidence" value="ECO:0007669"/>
    <property type="project" value="TreeGrafter"/>
</dbReference>
<evidence type="ECO:0000313" key="5">
    <source>
        <dbReference type="EMBL" id="CAF4219604.1"/>
    </source>
</evidence>
<dbReference type="GO" id="GO:0030970">
    <property type="term" value="P:retrograde protein transport, ER to cytosol"/>
    <property type="evidence" value="ECO:0007669"/>
    <property type="project" value="TreeGrafter"/>
</dbReference>
<dbReference type="GO" id="GO:0005829">
    <property type="term" value="C:cytosol"/>
    <property type="evidence" value="ECO:0007669"/>
    <property type="project" value="TreeGrafter"/>
</dbReference>
<evidence type="ECO:0000259" key="4">
    <source>
        <dbReference type="SMART" id="SM00382"/>
    </source>
</evidence>
<feature type="domain" description="AAA+ ATPase" evidence="4">
    <location>
        <begin position="124"/>
        <end position="263"/>
    </location>
</feature>
<dbReference type="InterPro" id="IPR050168">
    <property type="entry name" value="AAA_ATPase_domain"/>
</dbReference>
<reference evidence="5" key="1">
    <citation type="submission" date="2021-02" db="EMBL/GenBank/DDBJ databases">
        <authorList>
            <person name="Nowell W R."/>
        </authorList>
    </citation>
    <scope>NUCLEOTIDE SEQUENCE</scope>
</reference>
<keyword evidence="1" id="KW-0547">Nucleotide-binding</keyword>
<dbReference type="Pfam" id="PF00004">
    <property type="entry name" value="AAA"/>
    <property type="match status" value="1"/>
</dbReference>
<dbReference type="SMART" id="SM00382">
    <property type="entry name" value="AAA"/>
    <property type="match status" value="1"/>
</dbReference>
<dbReference type="Proteomes" id="UP000663836">
    <property type="component" value="Unassembled WGS sequence"/>
</dbReference>
<evidence type="ECO:0000256" key="2">
    <source>
        <dbReference type="ARBA" id="ARBA00022840"/>
    </source>
</evidence>
<dbReference type="SUPFAM" id="SSF52540">
    <property type="entry name" value="P-loop containing nucleoside triphosphate hydrolases"/>
    <property type="match status" value="1"/>
</dbReference>
<evidence type="ECO:0000256" key="3">
    <source>
        <dbReference type="ARBA" id="ARBA00023054"/>
    </source>
</evidence>
<dbReference type="PANTHER" id="PTHR23077">
    <property type="entry name" value="AAA-FAMILY ATPASE"/>
    <property type="match status" value="1"/>
</dbReference>
<protein>
    <recommendedName>
        <fullName evidence="4">AAA+ ATPase domain-containing protein</fullName>
    </recommendedName>
</protein>
<dbReference type="InterPro" id="IPR003959">
    <property type="entry name" value="ATPase_AAA_core"/>
</dbReference>
<name>A0A820CB77_9BILA</name>
<dbReference type="GO" id="GO:0031593">
    <property type="term" value="F:polyubiquitin modification-dependent protein binding"/>
    <property type="evidence" value="ECO:0007669"/>
    <property type="project" value="TreeGrafter"/>
</dbReference>
<organism evidence="5 6">
    <name type="scientific">Rotaria sordida</name>
    <dbReference type="NCBI Taxonomy" id="392033"/>
    <lineage>
        <taxon>Eukaryota</taxon>
        <taxon>Metazoa</taxon>
        <taxon>Spiralia</taxon>
        <taxon>Gnathifera</taxon>
        <taxon>Rotifera</taxon>
        <taxon>Eurotatoria</taxon>
        <taxon>Bdelloidea</taxon>
        <taxon>Philodinida</taxon>
        <taxon>Philodinidae</taxon>
        <taxon>Rotaria</taxon>
    </lineage>
</organism>
<dbReference type="InterPro" id="IPR041569">
    <property type="entry name" value="AAA_lid_3"/>
</dbReference>
<accession>A0A820CB77</accession>
<dbReference type="AlphaFoldDB" id="A0A820CB77"/>
<dbReference type="InterPro" id="IPR027417">
    <property type="entry name" value="P-loop_NTPase"/>
</dbReference>
<dbReference type="GO" id="GO:0005524">
    <property type="term" value="F:ATP binding"/>
    <property type="evidence" value="ECO:0007669"/>
    <property type="project" value="UniProtKB-KW"/>
</dbReference>
<dbReference type="Gene3D" id="1.10.8.60">
    <property type="match status" value="2"/>
</dbReference>
<dbReference type="Gene3D" id="3.40.50.300">
    <property type="entry name" value="P-loop containing nucleotide triphosphate hydrolases"/>
    <property type="match status" value="1"/>
</dbReference>
<dbReference type="EMBL" id="CAJOBD010017064">
    <property type="protein sequence ID" value="CAF4219604.1"/>
    <property type="molecule type" value="Genomic_DNA"/>
</dbReference>
<dbReference type="PANTHER" id="PTHR23077:SF171">
    <property type="entry name" value="NUCLEAR VALOSIN-CONTAINING PROTEIN-LIKE"/>
    <property type="match status" value="1"/>
</dbReference>